<evidence type="ECO:0000256" key="1">
    <source>
        <dbReference type="SAM" id="MobiDB-lite"/>
    </source>
</evidence>
<dbReference type="AlphaFoldDB" id="A0A9D1S545"/>
<dbReference type="Pfam" id="PF05136">
    <property type="entry name" value="Phage_portal_2"/>
    <property type="match status" value="1"/>
</dbReference>
<reference evidence="2" key="2">
    <citation type="journal article" date="2021" name="PeerJ">
        <title>Extensive microbial diversity within the chicken gut microbiome revealed by metagenomics and culture.</title>
        <authorList>
            <person name="Gilroy R."/>
            <person name="Ravi A."/>
            <person name="Getino M."/>
            <person name="Pursley I."/>
            <person name="Horton D.L."/>
            <person name="Alikhan N.F."/>
            <person name="Baker D."/>
            <person name="Gharbi K."/>
            <person name="Hall N."/>
            <person name="Watson M."/>
            <person name="Adriaenssens E.M."/>
            <person name="Foster-Nyarko E."/>
            <person name="Jarju S."/>
            <person name="Secka A."/>
            <person name="Antonio M."/>
            <person name="Oren A."/>
            <person name="Chaudhuri R.R."/>
            <person name="La Ragione R."/>
            <person name="Hildebrand F."/>
            <person name="Pallen M.J."/>
        </authorList>
    </citation>
    <scope>NUCLEOTIDE SEQUENCE</scope>
    <source>
        <strain evidence="2">ChiSxjej2B14-8506</strain>
    </source>
</reference>
<dbReference type="NCBIfam" id="TIGR01539">
    <property type="entry name" value="portal_lambda"/>
    <property type="match status" value="1"/>
</dbReference>
<gene>
    <name evidence="2" type="ORF">IAC59_10305</name>
</gene>
<protein>
    <submittedName>
        <fullName evidence="2">Phage portal protein</fullName>
    </submittedName>
</protein>
<comment type="caution">
    <text evidence="2">The sequence shown here is derived from an EMBL/GenBank/DDBJ whole genome shotgun (WGS) entry which is preliminary data.</text>
</comment>
<name>A0A9D1S545_9FIRM</name>
<feature type="compositionally biased region" description="Acidic residues" evidence="1">
    <location>
        <begin position="518"/>
        <end position="531"/>
    </location>
</feature>
<dbReference type="Proteomes" id="UP000824123">
    <property type="component" value="Unassembled WGS sequence"/>
</dbReference>
<dbReference type="GO" id="GO:0005198">
    <property type="term" value="F:structural molecule activity"/>
    <property type="evidence" value="ECO:0007669"/>
    <property type="project" value="InterPro"/>
</dbReference>
<accession>A0A9D1S545</accession>
<evidence type="ECO:0000313" key="2">
    <source>
        <dbReference type="EMBL" id="HIU47629.1"/>
    </source>
</evidence>
<dbReference type="GO" id="GO:0019068">
    <property type="term" value="P:virion assembly"/>
    <property type="evidence" value="ECO:0007669"/>
    <property type="project" value="InterPro"/>
</dbReference>
<feature type="compositionally biased region" description="Low complexity" evidence="1">
    <location>
        <begin position="502"/>
        <end position="511"/>
    </location>
</feature>
<reference evidence="2" key="1">
    <citation type="submission" date="2020-10" db="EMBL/GenBank/DDBJ databases">
        <authorList>
            <person name="Gilroy R."/>
        </authorList>
    </citation>
    <scope>NUCLEOTIDE SEQUENCE</scope>
    <source>
        <strain evidence="2">ChiSxjej2B14-8506</strain>
    </source>
</reference>
<sequence>MNTREGGLSWLARIAPRWAYRRECYRRGVRELRSMRDGLDGLDGMRNYDAARPDRLNASWRVTNAPPNMTDSAYRDLLRARARDLERNSDLFNSMIQAYLRGVVGWGLQLQPNTGDAELDARLGALFERWRRARNCDAQGALTFDEMCAQIVRRKLVDGGVLIVKSYGGSTVPLQLQLLEVDMLAGTVTAPHERGNTVVAGVELTPAGRTVGYWITPRTPDELERSAPVFIPENDCIFYRASTRPGQVREMPAAAAAMARLRDVEGYIEAQSVKERVAACFAAFIKRSTPPVGVGMGLARRNRDGAPEYQGSTITPGMIAHLGLDEDVSFAQPPSAGSEATSFTRLLTRMTAASLGLSYEVASRDMSQVTYSSARQGLIEDEMTYRMEQQSLTDHVLTEVYESFVISAVVSGRVDIPDFWARKQDYLRCDWIPQGRQWIDPQKEANANATALQFGLKPFAEIAGASGYDWRRMMDQLKAEQDYAQSIGLKLPWSAGQVDAAAGTVGSSSAGGAAGDESGGEIDGSNEEGGQ</sequence>
<feature type="region of interest" description="Disordered" evidence="1">
    <location>
        <begin position="502"/>
        <end position="531"/>
    </location>
</feature>
<proteinExistence type="predicted"/>
<dbReference type="InterPro" id="IPR006429">
    <property type="entry name" value="Phage_lambda_portal"/>
</dbReference>
<organism evidence="2 3">
    <name type="scientific">Candidatus Fimadaptatus faecigallinarum</name>
    <dbReference type="NCBI Taxonomy" id="2840814"/>
    <lineage>
        <taxon>Bacteria</taxon>
        <taxon>Bacillati</taxon>
        <taxon>Bacillota</taxon>
        <taxon>Clostridia</taxon>
        <taxon>Eubacteriales</taxon>
        <taxon>Candidatus Fimadaptatus</taxon>
    </lineage>
</organism>
<dbReference type="EMBL" id="DVNK01000062">
    <property type="protein sequence ID" value="HIU47629.1"/>
    <property type="molecule type" value="Genomic_DNA"/>
</dbReference>
<evidence type="ECO:0000313" key="3">
    <source>
        <dbReference type="Proteomes" id="UP000824123"/>
    </source>
</evidence>